<dbReference type="EMBL" id="MWBQ01000018">
    <property type="protein sequence ID" value="OQA61430.1"/>
    <property type="molecule type" value="Genomic_DNA"/>
</dbReference>
<comment type="caution">
    <text evidence="1">The sequence shown here is derived from an EMBL/GenBank/DDBJ whole genome shotgun (WGS) entry which is preliminary data.</text>
</comment>
<gene>
    <name evidence="1" type="ORF">BWY41_00110</name>
</gene>
<evidence type="ECO:0000313" key="1">
    <source>
        <dbReference type="EMBL" id="OQA61430.1"/>
    </source>
</evidence>
<name>A0A1V5T3T7_9BACT</name>
<dbReference type="Proteomes" id="UP000485569">
    <property type="component" value="Unassembled WGS sequence"/>
</dbReference>
<dbReference type="InterPro" id="IPR056209">
    <property type="entry name" value="SU10_adaptor"/>
</dbReference>
<sequence length="238" mass="27063">MSDLGTLVTQVRMNLQATNSLGEDLLYNTEYIKLFISEAYKHYSMRMLNEGEGYFETSVNLAITAGVAEIDISGLLPKFKSVSVLYKRRTMDLYPLKRNEKRYQPIYNNGVGAFDAYLPDYNLRNLNIVLLPTPVVNEPAGPNSGLKLDYNYIPIFPGADEGNEFEFDPVFPIIFEPMIVLYATIAILETKDAMGGVSDIQSFRSRLEIWEQHFSESMARSDSAENVPYQGLSYSFYY</sequence>
<organism evidence="1">
    <name type="scientific">Candidatus Atribacter allofermentans</name>
    <dbReference type="NCBI Taxonomy" id="1852833"/>
    <lineage>
        <taxon>Bacteria</taxon>
        <taxon>Pseudomonadati</taxon>
        <taxon>Atribacterota</taxon>
        <taxon>Atribacteria</taxon>
        <taxon>Atribacterales</taxon>
        <taxon>Atribacteraceae</taxon>
        <taxon>Atribacter</taxon>
    </lineage>
</organism>
<reference evidence="1" key="1">
    <citation type="submission" date="2017-02" db="EMBL/GenBank/DDBJ databases">
        <title>Delving into the versatile metabolic prowess of the omnipresent phylum Bacteroidetes.</title>
        <authorList>
            <person name="Nobu M.K."/>
            <person name="Mei R."/>
            <person name="Narihiro T."/>
            <person name="Kuroda K."/>
            <person name="Liu W.-T."/>
        </authorList>
    </citation>
    <scope>NUCLEOTIDE SEQUENCE</scope>
    <source>
        <strain evidence="1">ADurb.Bin276</strain>
    </source>
</reference>
<protein>
    <submittedName>
        <fullName evidence="1">Uncharacterized protein</fullName>
    </submittedName>
</protein>
<dbReference type="Pfam" id="PF24175">
    <property type="entry name" value="SU10_adaptor"/>
    <property type="match status" value="1"/>
</dbReference>
<accession>A0A1V5T3T7</accession>
<proteinExistence type="predicted"/>
<dbReference type="AlphaFoldDB" id="A0A1V5T3T7"/>